<accession>A0ABW4JPN1</accession>
<dbReference type="PANTHER" id="PTHR30472:SF25">
    <property type="entry name" value="ABC TRANSPORTER PERMEASE PROTEIN MJ0876-RELATED"/>
    <property type="match status" value="1"/>
</dbReference>
<dbReference type="InterPro" id="IPR037294">
    <property type="entry name" value="ABC_BtuC-like"/>
</dbReference>
<keyword evidence="4" id="KW-1003">Cell membrane</keyword>
<comment type="subcellular location">
    <subcellularLocation>
        <location evidence="1">Cell membrane</location>
        <topology evidence="1">Multi-pass membrane protein</topology>
    </subcellularLocation>
</comment>
<feature type="transmembrane region" description="Helical" evidence="8">
    <location>
        <begin position="193"/>
        <end position="220"/>
    </location>
</feature>
<dbReference type="InterPro" id="IPR000522">
    <property type="entry name" value="ABC_transptr_permease_BtuC"/>
</dbReference>
<evidence type="ECO:0000256" key="2">
    <source>
        <dbReference type="ARBA" id="ARBA00007935"/>
    </source>
</evidence>
<evidence type="ECO:0000256" key="7">
    <source>
        <dbReference type="ARBA" id="ARBA00023136"/>
    </source>
</evidence>
<comment type="similarity">
    <text evidence="2">Belongs to the binding-protein-dependent transport system permease family. FecCD subfamily.</text>
</comment>
<dbReference type="SUPFAM" id="SSF81345">
    <property type="entry name" value="ABC transporter involved in vitamin B12 uptake, BtuC"/>
    <property type="match status" value="1"/>
</dbReference>
<feature type="transmembrane region" description="Helical" evidence="8">
    <location>
        <begin position="119"/>
        <end position="137"/>
    </location>
</feature>
<organism evidence="9 10">
    <name type="scientific">Alicyclobacillus fodiniaquatilis</name>
    <dbReference type="NCBI Taxonomy" id="1661150"/>
    <lineage>
        <taxon>Bacteria</taxon>
        <taxon>Bacillati</taxon>
        <taxon>Bacillota</taxon>
        <taxon>Bacilli</taxon>
        <taxon>Bacillales</taxon>
        <taxon>Alicyclobacillaceae</taxon>
        <taxon>Alicyclobacillus</taxon>
    </lineage>
</organism>
<keyword evidence="7 8" id="KW-0472">Membrane</keyword>
<dbReference type="CDD" id="cd06550">
    <property type="entry name" value="TM_ABC_iron-siderophores_like"/>
    <property type="match status" value="1"/>
</dbReference>
<gene>
    <name evidence="9" type="ORF">ACFSB2_24640</name>
</gene>
<keyword evidence="3" id="KW-0813">Transport</keyword>
<keyword evidence="5 8" id="KW-0812">Transmembrane</keyword>
<reference evidence="10" key="1">
    <citation type="journal article" date="2019" name="Int. J. Syst. Evol. Microbiol.">
        <title>The Global Catalogue of Microorganisms (GCM) 10K type strain sequencing project: providing services to taxonomists for standard genome sequencing and annotation.</title>
        <authorList>
            <consortium name="The Broad Institute Genomics Platform"/>
            <consortium name="The Broad Institute Genome Sequencing Center for Infectious Disease"/>
            <person name="Wu L."/>
            <person name="Ma J."/>
        </authorList>
    </citation>
    <scope>NUCLEOTIDE SEQUENCE [LARGE SCALE GENOMIC DNA]</scope>
    <source>
        <strain evidence="10">CGMCC 1.12286</strain>
    </source>
</reference>
<keyword evidence="6 8" id="KW-1133">Transmembrane helix</keyword>
<evidence type="ECO:0000313" key="10">
    <source>
        <dbReference type="Proteomes" id="UP001597079"/>
    </source>
</evidence>
<evidence type="ECO:0000256" key="5">
    <source>
        <dbReference type="ARBA" id="ARBA00022692"/>
    </source>
</evidence>
<evidence type="ECO:0000256" key="4">
    <source>
        <dbReference type="ARBA" id="ARBA00022475"/>
    </source>
</evidence>
<dbReference type="Pfam" id="PF01032">
    <property type="entry name" value="FecCD"/>
    <property type="match status" value="1"/>
</dbReference>
<proteinExistence type="inferred from homology"/>
<dbReference type="Gene3D" id="1.10.3470.10">
    <property type="entry name" value="ABC transporter involved in vitamin B12 uptake, BtuC"/>
    <property type="match status" value="1"/>
</dbReference>
<dbReference type="PANTHER" id="PTHR30472">
    <property type="entry name" value="FERRIC ENTEROBACTIN TRANSPORT SYSTEM PERMEASE PROTEIN"/>
    <property type="match status" value="1"/>
</dbReference>
<evidence type="ECO:0000256" key="8">
    <source>
        <dbReference type="SAM" id="Phobius"/>
    </source>
</evidence>
<evidence type="ECO:0000256" key="6">
    <source>
        <dbReference type="ARBA" id="ARBA00022989"/>
    </source>
</evidence>
<feature type="transmembrane region" description="Helical" evidence="8">
    <location>
        <begin position="241"/>
        <end position="269"/>
    </location>
</feature>
<comment type="caution">
    <text evidence="9">The sequence shown here is derived from an EMBL/GenBank/DDBJ whole genome shotgun (WGS) entry which is preliminary data.</text>
</comment>
<feature type="transmembrane region" description="Helical" evidence="8">
    <location>
        <begin position="310"/>
        <end position="329"/>
    </location>
</feature>
<sequence length="339" mass="36190">MSARRHQWTFIALAVGLLVSLCLEICIGPMNIQVDKIIPDTVQYLQGQHNTDATVVGAIRWPRALVAVLVGAGLAISGAVLQAVFKNPMSDPGIIGVSSGGALGAILTIHLGLAAASVWTTPLGAFVFGLLVVLLIYRLATVRQQTNLYALLLAGVAVGSFCSAIITLILSLSPLQEMQEMLFWLMGGLDGSSWSEVLLLAIFIGFGLILFMLLAWSLDIMMTGEDHAMGVGVPVQRMKQLTLVLCALIVGVCVSTTGVISFVGLIVPHVLRHFVGARHRLLIPASALGGAILLSLSDLVARMALQPMEINVGVVTSCLGAPFFLYLLFKRQRAWQRGR</sequence>
<evidence type="ECO:0000313" key="9">
    <source>
        <dbReference type="EMBL" id="MFD1677856.1"/>
    </source>
</evidence>
<dbReference type="RefSeq" id="WP_377945777.1">
    <property type="nucleotide sequence ID" value="NZ_JBHUCX010000099.1"/>
</dbReference>
<protein>
    <submittedName>
        <fullName evidence="9">FecCD family ABC transporter permease</fullName>
    </submittedName>
</protein>
<keyword evidence="10" id="KW-1185">Reference proteome</keyword>
<evidence type="ECO:0000256" key="3">
    <source>
        <dbReference type="ARBA" id="ARBA00022448"/>
    </source>
</evidence>
<feature type="transmembrane region" description="Helical" evidence="8">
    <location>
        <begin position="92"/>
        <end position="113"/>
    </location>
</feature>
<feature type="transmembrane region" description="Helical" evidence="8">
    <location>
        <begin position="64"/>
        <end position="85"/>
    </location>
</feature>
<dbReference type="EMBL" id="JBHUCX010000099">
    <property type="protein sequence ID" value="MFD1677856.1"/>
    <property type="molecule type" value="Genomic_DNA"/>
</dbReference>
<evidence type="ECO:0000256" key="1">
    <source>
        <dbReference type="ARBA" id="ARBA00004651"/>
    </source>
</evidence>
<feature type="transmembrane region" description="Helical" evidence="8">
    <location>
        <begin position="149"/>
        <end position="173"/>
    </location>
</feature>
<dbReference type="Proteomes" id="UP001597079">
    <property type="component" value="Unassembled WGS sequence"/>
</dbReference>
<name>A0ABW4JPN1_9BACL</name>